<accession>A0A0D2BJZ4</accession>
<dbReference type="VEuPathDB" id="FungiDB:PV06_10358"/>
<dbReference type="InterPro" id="IPR036864">
    <property type="entry name" value="Zn2-C6_fun-type_DNA-bd_sf"/>
</dbReference>
<dbReference type="GO" id="GO:0008270">
    <property type="term" value="F:zinc ion binding"/>
    <property type="evidence" value="ECO:0007669"/>
    <property type="project" value="InterPro"/>
</dbReference>
<evidence type="ECO:0000313" key="9">
    <source>
        <dbReference type="Proteomes" id="UP000053342"/>
    </source>
</evidence>
<reference evidence="8 9" key="1">
    <citation type="submission" date="2015-01" db="EMBL/GenBank/DDBJ databases">
        <title>The Genome Sequence of Exophiala oligosperma CBS72588.</title>
        <authorList>
            <consortium name="The Broad Institute Genomics Platform"/>
            <person name="Cuomo C."/>
            <person name="de Hoog S."/>
            <person name="Gorbushina A."/>
            <person name="Stielow B."/>
            <person name="Teixiera M."/>
            <person name="Abouelleil A."/>
            <person name="Chapman S.B."/>
            <person name="Priest M."/>
            <person name="Young S.K."/>
            <person name="Wortman J."/>
            <person name="Nusbaum C."/>
            <person name="Birren B."/>
        </authorList>
    </citation>
    <scope>NUCLEOTIDE SEQUENCE [LARGE SCALE GENOMIC DNA]</scope>
    <source>
        <strain evidence="8 9">CBS 72588</strain>
    </source>
</reference>
<evidence type="ECO:0000256" key="4">
    <source>
        <dbReference type="ARBA" id="ARBA00023163"/>
    </source>
</evidence>
<dbReference type="EMBL" id="KN847343">
    <property type="protein sequence ID" value="KIW37727.1"/>
    <property type="molecule type" value="Genomic_DNA"/>
</dbReference>
<dbReference type="CDD" id="cd12148">
    <property type="entry name" value="fungal_TF_MHR"/>
    <property type="match status" value="1"/>
</dbReference>
<keyword evidence="3" id="KW-0238">DNA-binding</keyword>
<feature type="compositionally biased region" description="Basic and acidic residues" evidence="6">
    <location>
        <begin position="99"/>
        <end position="113"/>
    </location>
</feature>
<dbReference type="PANTHER" id="PTHR47424:SF6">
    <property type="entry name" value="PROLINE UTILIZATION TRANS-ACTIVATOR"/>
    <property type="match status" value="1"/>
</dbReference>
<dbReference type="InterPro" id="IPR001138">
    <property type="entry name" value="Zn2Cys6_DnaBD"/>
</dbReference>
<evidence type="ECO:0000256" key="1">
    <source>
        <dbReference type="ARBA" id="ARBA00022723"/>
    </source>
</evidence>
<proteinExistence type="predicted"/>
<dbReference type="STRING" id="215243.A0A0D2BJZ4"/>
<dbReference type="SUPFAM" id="SSF57701">
    <property type="entry name" value="Zn2/Cys6 DNA-binding domain"/>
    <property type="match status" value="1"/>
</dbReference>
<dbReference type="PROSITE" id="PS00463">
    <property type="entry name" value="ZN2_CY6_FUNGAL_1"/>
    <property type="match status" value="1"/>
</dbReference>
<protein>
    <recommendedName>
        <fullName evidence="7">Zn(2)-C6 fungal-type domain-containing protein</fullName>
    </recommendedName>
</protein>
<sequence length="726" mass="80408">MNSRPESHGVRKRTANACQRCRRHKIKCSGSAPCSNCSRSGKSCDFDAAEPSVSVSRRYLANLEERLAALEERSDRTSDPEVITDPINAAGLGYPSGRAENEANASRRSDGRNVTHGLPAGSYDGPRSHFVPDPGPSHSGNEKQQPHSSQGDVEMTNPLSAGPSDTGFISDISSGRSIYLGTSSNWSFSRRVLDGAHQAVHNTPLRRESFALDGDVYNLGWDGLRVISDDDRVVLPTLNHAKYLMLSAQFHVGEMYHLFHEETFMSELVRFHENRANDAYTRTLEYVHYLLVMALGKACVSRRPGKGTPPGQDLFIQAMKILPDISQLWTDPFTTAEIFCCASLYLQGIDHRYGAYLTVGNAMRTALFQGMHIDMPLNAFSASQIERARRIWWTIYILDRELTSLMGLPVQLSDEMVTTNLPTLSSSEQSTALDLYIKLCRLNAQVVSSVYGPDGRLDKRFFTSTKLALTRIADIAEKLSKSVKLVLDDPGEGISRLAATLHLQHHQCIVLTTRPLLFSLFMRRMGSLHASPTMISSLQRLRVLLQMCTDSSQHSINILAALQRQDFLATFVPFDLEAAFSSGIIVLIASAVEPLLVENLSAELAKTYCILDDLIAKGNMIANRRKAELHQLEELLNAFNRRQLDPQLGAQSVENADLADPGASAGLHSETIGGAIAHPDHETPWMNNIPYDEWTWEAGLDAEQLMNVADLLEPDQMDAFSADFNF</sequence>
<name>A0A0D2BJZ4_9EURO</name>
<feature type="domain" description="Zn(2)-C6 fungal-type" evidence="7">
    <location>
        <begin position="17"/>
        <end position="46"/>
    </location>
</feature>
<dbReference type="InterPro" id="IPR007219">
    <property type="entry name" value="XnlR_reg_dom"/>
</dbReference>
<evidence type="ECO:0000313" key="8">
    <source>
        <dbReference type="EMBL" id="KIW37727.1"/>
    </source>
</evidence>
<keyword evidence="2" id="KW-0805">Transcription regulation</keyword>
<organism evidence="8 9">
    <name type="scientific">Exophiala oligosperma</name>
    <dbReference type="NCBI Taxonomy" id="215243"/>
    <lineage>
        <taxon>Eukaryota</taxon>
        <taxon>Fungi</taxon>
        <taxon>Dikarya</taxon>
        <taxon>Ascomycota</taxon>
        <taxon>Pezizomycotina</taxon>
        <taxon>Eurotiomycetes</taxon>
        <taxon>Chaetothyriomycetidae</taxon>
        <taxon>Chaetothyriales</taxon>
        <taxon>Herpotrichiellaceae</taxon>
        <taxon>Exophiala</taxon>
    </lineage>
</organism>
<dbReference type="HOGENOM" id="CLU_006926_3_1_1"/>
<dbReference type="OrthoDB" id="3548654at2759"/>
<dbReference type="GO" id="GO:0000981">
    <property type="term" value="F:DNA-binding transcription factor activity, RNA polymerase II-specific"/>
    <property type="evidence" value="ECO:0007669"/>
    <property type="project" value="InterPro"/>
</dbReference>
<evidence type="ECO:0000256" key="2">
    <source>
        <dbReference type="ARBA" id="ARBA00023015"/>
    </source>
</evidence>
<dbReference type="SMART" id="SM00066">
    <property type="entry name" value="GAL4"/>
    <property type="match status" value="1"/>
</dbReference>
<dbReference type="Pfam" id="PF00172">
    <property type="entry name" value="Zn_clus"/>
    <property type="match status" value="1"/>
</dbReference>
<dbReference type="GeneID" id="27362432"/>
<gene>
    <name evidence="8" type="ORF">PV06_10358</name>
</gene>
<dbReference type="AlphaFoldDB" id="A0A0D2BJZ4"/>
<dbReference type="RefSeq" id="XP_016257943.1">
    <property type="nucleotide sequence ID" value="XM_016411902.1"/>
</dbReference>
<dbReference type="PANTHER" id="PTHR47424">
    <property type="entry name" value="REGULATORY PROTEIN GAL4"/>
    <property type="match status" value="1"/>
</dbReference>
<dbReference type="GO" id="GO:0006351">
    <property type="term" value="P:DNA-templated transcription"/>
    <property type="evidence" value="ECO:0007669"/>
    <property type="project" value="InterPro"/>
</dbReference>
<feature type="region of interest" description="Disordered" evidence="6">
    <location>
        <begin position="71"/>
        <end position="167"/>
    </location>
</feature>
<evidence type="ECO:0000256" key="5">
    <source>
        <dbReference type="ARBA" id="ARBA00023242"/>
    </source>
</evidence>
<evidence type="ECO:0000256" key="3">
    <source>
        <dbReference type="ARBA" id="ARBA00023125"/>
    </source>
</evidence>
<keyword evidence="4" id="KW-0804">Transcription</keyword>
<evidence type="ECO:0000256" key="6">
    <source>
        <dbReference type="SAM" id="MobiDB-lite"/>
    </source>
</evidence>
<dbReference type="GO" id="GO:0003677">
    <property type="term" value="F:DNA binding"/>
    <property type="evidence" value="ECO:0007669"/>
    <property type="project" value="UniProtKB-KW"/>
</dbReference>
<keyword evidence="5" id="KW-0539">Nucleus</keyword>
<dbReference type="Proteomes" id="UP000053342">
    <property type="component" value="Unassembled WGS sequence"/>
</dbReference>
<dbReference type="Gene3D" id="4.10.240.10">
    <property type="entry name" value="Zn(2)-C6 fungal-type DNA-binding domain"/>
    <property type="match status" value="1"/>
</dbReference>
<evidence type="ECO:0000259" key="7">
    <source>
        <dbReference type="PROSITE" id="PS50048"/>
    </source>
</evidence>
<dbReference type="PROSITE" id="PS50048">
    <property type="entry name" value="ZN2_CY6_FUNGAL_2"/>
    <property type="match status" value="1"/>
</dbReference>
<dbReference type="SMART" id="SM00906">
    <property type="entry name" value="Fungal_trans"/>
    <property type="match status" value="1"/>
</dbReference>
<dbReference type="InterPro" id="IPR051127">
    <property type="entry name" value="Fungal_SecMet_Regulators"/>
</dbReference>
<dbReference type="CDD" id="cd00067">
    <property type="entry name" value="GAL4"/>
    <property type="match status" value="1"/>
</dbReference>
<keyword evidence="1" id="KW-0479">Metal-binding</keyword>
<dbReference type="Pfam" id="PF04082">
    <property type="entry name" value="Fungal_trans"/>
    <property type="match status" value="1"/>
</dbReference>
<keyword evidence="9" id="KW-1185">Reference proteome</keyword>